<protein>
    <submittedName>
        <fullName evidence="1">Transposase-like protein</fullName>
    </submittedName>
</protein>
<name>A0A8S5UV15_9CAUD</name>
<sequence>MGKNKKHKPKQGKKFRPNIATVVRKVPKIIYRKVTCKYLADTDSFQVYLDMTLNGTILRLLGTIDPNQSYDKGIRIFTKTPQRWMTCTEVQIKKEHAPGLFTVLTAYCHTIGDLLDDGTDVQDLPQGLIYNEGEAFKDDKCIELYKNVKEASTMRCPKCNSTYIGRTFKYAGTFIMTQTGEQISDNLTPVPSGQYWRCLDCGTKVRKVGDVNAWDN</sequence>
<evidence type="ECO:0000313" key="1">
    <source>
        <dbReference type="EMBL" id="DAF98276.1"/>
    </source>
</evidence>
<organism evidence="1">
    <name type="scientific">Siphoviridae sp. ctaDn21</name>
    <dbReference type="NCBI Taxonomy" id="2825563"/>
    <lineage>
        <taxon>Viruses</taxon>
        <taxon>Duplodnaviria</taxon>
        <taxon>Heunggongvirae</taxon>
        <taxon>Uroviricota</taxon>
        <taxon>Caudoviricetes</taxon>
    </lineage>
</organism>
<accession>A0A8S5UV15</accession>
<dbReference type="EMBL" id="BK016144">
    <property type="protein sequence ID" value="DAF98276.1"/>
    <property type="molecule type" value="Genomic_DNA"/>
</dbReference>
<proteinExistence type="predicted"/>
<reference evidence="1" key="1">
    <citation type="journal article" date="2021" name="Proc. Natl. Acad. Sci. U.S.A.">
        <title>A Catalog of Tens of Thousands of Viruses from Human Metagenomes Reveals Hidden Associations with Chronic Diseases.</title>
        <authorList>
            <person name="Tisza M.J."/>
            <person name="Buck C.B."/>
        </authorList>
    </citation>
    <scope>NUCLEOTIDE SEQUENCE</scope>
    <source>
        <strain evidence="1">CtaDn21</strain>
    </source>
</reference>